<comment type="similarity">
    <text evidence="1">Belongs to the peptidase C40 family.</text>
</comment>
<comment type="caution">
    <text evidence="6">The sequence shown here is derived from an EMBL/GenBank/DDBJ whole genome shotgun (WGS) entry which is preliminary data.</text>
</comment>
<keyword evidence="4" id="KW-0788">Thiol protease</keyword>
<dbReference type="Gene3D" id="2.30.30.40">
    <property type="entry name" value="SH3 Domains"/>
    <property type="match status" value="1"/>
</dbReference>
<dbReference type="Proteomes" id="UP001549047">
    <property type="component" value="Unassembled WGS sequence"/>
</dbReference>
<keyword evidence="3 6" id="KW-0378">Hydrolase</keyword>
<dbReference type="PANTHER" id="PTHR47053">
    <property type="entry name" value="MUREIN DD-ENDOPEPTIDASE MEPH-RELATED"/>
    <property type="match status" value="1"/>
</dbReference>
<dbReference type="SUPFAM" id="SSF54001">
    <property type="entry name" value="Cysteine proteinases"/>
    <property type="match status" value="1"/>
</dbReference>
<evidence type="ECO:0000259" key="5">
    <source>
        <dbReference type="PROSITE" id="PS51935"/>
    </source>
</evidence>
<dbReference type="InterPro" id="IPR038765">
    <property type="entry name" value="Papain-like_cys_pep_sf"/>
</dbReference>
<evidence type="ECO:0000313" key="6">
    <source>
        <dbReference type="EMBL" id="MET3613862.1"/>
    </source>
</evidence>
<dbReference type="PROSITE" id="PS51935">
    <property type="entry name" value="NLPC_P60"/>
    <property type="match status" value="1"/>
</dbReference>
<proteinExistence type="inferred from homology"/>
<feature type="domain" description="NlpC/P60" evidence="5">
    <location>
        <begin position="168"/>
        <end position="289"/>
    </location>
</feature>
<dbReference type="Pfam" id="PF00877">
    <property type="entry name" value="NLPC_P60"/>
    <property type="match status" value="1"/>
</dbReference>
<name>A0ABV2IZD5_9HYPH</name>
<dbReference type="GO" id="GO:0016787">
    <property type="term" value="F:hydrolase activity"/>
    <property type="evidence" value="ECO:0007669"/>
    <property type="project" value="UniProtKB-KW"/>
</dbReference>
<sequence length="289" mass="31319">MPDKKPEKTLDRRLNAYRPDLADARLAGRVAAERVVEGEAGAVTAPVADLRPKPDMSAGIDTQLLFGETLRIFERRDGWAWVQAETDGYVGYMAEGDLVSPAQQSTHWIIQPRTFVYPEPDMKRPRALALSLGSRITVIGEAETRGTRYLLLAGGGSVIAAHCVPVGPAAGDDYVAIAARLLETPYLWGGKSAFGIDCSGLVQLSMLMAGKPAPRDSDMQAAGLGAEIGFDELRRGDLVFWKGHVAIMEDEETMIHANGHTMSVAREGLKAAVERIGYLYGKPTVCRRP</sequence>
<dbReference type="InterPro" id="IPR051202">
    <property type="entry name" value="Peptidase_C40"/>
</dbReference>
<reference evidence="6 7" key="1">
    <citation type="submission" date="2024-06" db="EMBL/GenBank/DDBJ databases">
        <title>Genomic Encyclopedia of Type Strains, Phase IV (KMG-IV): sequencing the most valuable type-strain genomes for metagenomic binning, comparative biology and taxonomic classification.</title>
        <authorList>
            <person name="Goeker M."/>
        </authorList>
    </citation>
    <scope>NUCLEOTIDE SEQUENCE [LARGE SCALE GENOMIC DNA]</scope>
    <source>
        <strain evidence="6 7">DSM 29780</strain>
    </source>
</reference>
<evidence type="ECO:0000256" key="3">
    <source>
        <dbReference type="ARBA" id="ARBA00022801"/>
    </source>
</evidence>
<evidence type="ECO:0000256" key="1">
    <source>
        <dbReference type="ARBA" id="ARBA00007074"/>
    </source>
</evidence>
<dbReference type="Gene3D" id="3.90.1720.10">
    <property type="entry name" value="endopeptidase domain like (from Nostoc punctiforme)"/>
    <property type="match status" value="1"/>
</dbReference>
<dbReference type="EMBL" id="JBEPMB010000002">
    <property type="protein sequence ID" value="MET3613862.1"/>
    <property type="molecule type" value="Genomic_DNA"/>
</dbReference>
<keyword evidence="2" id="KW-0645">Protease</keyword>
<evidence type="ECO:0000256" key="4">
    <source>
        <dbReference type="ARBA" id="ARBA00022807"/>
    </source>
</evidence>
<dbReference type="InterPro" id="IPR041382">
    <property type="entry name" value="SH3_16"/>
</dbReference>
<accession>A0ABV2IZD5</accession>
<gene>
    <name evidence="6" type="ORF">ABID16_002191</name>
</gene>
<dbReference type="InterPro" id="IPR000064">
    <property type="entry name" value="NLP_P60_dom"/>
</dbReference>
<dbReference type="Pfam" id="PF18348">
    <property type="entry name" value="SH3_16"/>
    <property type="match status" value="1"/>
</dbReference>
<protein>
    <submittedName>
        <fullName evidence="6">Cell wall-associated NlpC family hydrolase</fullName>
    </submittedName>
</protein>
<dbReference type="PANTHER" id="PTHR47053:SF1">
    <property type="entry name" value="MUREIN DD-ENDOPEPTIDASE MEPH-RELATED"/>
    <property type="match status" value="1"/>
</dbReference>
<dbReference type="RefSeq" id="WP_354556361.1">
    <property type="nucleotide sequence ID" value="NZ_JBEPMB010000002.1"/>
</dbReference>
<keyword evidence="7" id="KW-1185">Reference proteome</keyword>
<organism evidence="6 7">
    <name type="scientific">Rhizobium aquaticum</name>
    <dbReference type="NCBI Taxonomy" id="1549636"/>
    <lineage>
        <taxon>Bacteria</taxon>
        <taxon>Pseudomonadati</taxon>
        <taxon>Pseudomonadota</taxon>
        <taxon>Alphaproteobacteria</taxon>
        <taxon>Hyphomicrobiales</taxon>
        <taxon>Rhizobiaceae</taxon>
        <taxon>Rhizobium/Agrobacterium group</taxon>
        <taxon>Rhizobium</taxon>
    </lineage>
</organism>
<evidence type="ECO:0000256" key="2">
    <source>
        <dbReference type="ARBA" id="ARBA00022670"/>
    </source>
</evidence>
<evidence type="ECO:0000313" key="7">
    <source>
        <dbReference type="Proteomes" id="UP001549047"/>
    </source>
</evidence>